<reference evidence="1 2" key="1">
    <citation type="submission" date="2024-05" db="EMBL/GenBank/DDBJ databases">
        <title>Genetic variation in Jamaican populations of the coffee berry borer (Hypothenemus hampei).</title>
        <authorList>
            <person name="Errbii M."/>
            <person name="Myrie A."/>
        </authorList>
    </citation>
    <scope>NUCLEOTIDE SEQUENCE [LARGE SCALE GENOMIC DNA]</scope>
    <source>
        <strain evidence="1">JA-Hopewell-2020-01-JO</strain>
        <tissue evidence="1">Whole body</tissue>
    </source>
</reference>
<keyword evidence="2" id="KW-1185">Reference proteome</keyword>
<organism evidence="1 2">
    <name type="scientific">Hypothenemus hampei</name>
    <name type="common">Coffee berry borer</name>
    <dbReference type="NCBI Taxonomy" id="57062"/>
    <lineage>
        <taxon>Eukaryota</taxon>
        <taxon>Metazoa</taxon>
        <taxon>Ecdysozoa</taxon>
        <taxon>Arthropoda</taxon>
        <taxon>Hexapoda</taxon>
        <taxon>Insecta</taxon>
        <taxon>Pterygota</taxon>
        <taxon>Neoptera</taxon>
        <taxon>Endopterygota</taxon>
        <taxon>Coleoptera</taxon>
        <taxon>Polyphaga</taxon>
        <taxon>Cucujiformia</taxon>
        <taxon>Curculionidae</taxon>
        <taxon>Scolytinae</taxon>
        <taxon>Hypothenemus</taxon>
    </lineage>
</organism>
<sequence length="75" mass="8832">MGRLEGKCVKRFSNDELTDIVVCWVNENARQAPALSKELYQNYRVPNKCTFPSFVQRLRDMDSFPWQTYDKGRIA</sequence>
<evidence type="ECO:0000313" key="2">
    <source>
        <dbReference type="Proteomes" id="UP001566132"/>
    </source>
</evidence>
<comment type="caution">
    <text evidence="1">The sequence shown here is derived from an EMBL/GenBank/DDBJ whole genome shotgun (WGS) entry which is preliminary data.</text>
</comment>
<protein>
    <submittedName>
        <fullName evidence="1">Uncharacterized protein</fullName>
    </submittedName>
</protein>
<evidence type="ECO:0000313" key="1">
    <source>
        <dbReference type="EMBL" id="KAL1513357.1"/>
    </source>
</evidence>
<name>A0ABD1F6X5_HYPHA</name>
<dbReference type="Proteomes" id="UP001566132">
    <property type="component" value="Unassembled WGS sequence"/>
</dbReference>
<proteinExistence type="predicted"/>
<accession>A0ABD1F6X5</accession>
<gene>
    <name evidence="1" type="ORF">ABEB36_002777</name>
</gene>
<dbReference type="AlphaFoldDB" id="A0ABD1F6X5"/>
<dbReference type="EMBL" id="JBDJPC010000002">
    <property type="protein sequence ID" value="KAL1513357.1"/>
    <property type="molecule type" value="Genomic_DNA"/>
</dbReference>